<dbReference type="Proteomes" id="UP001075354">
    <property type="component" value="Chromosome 10"/>
</dbReference>
<evidence type="ECO:0000313" key="3">
    <source>
        <dbReference type="Proteomes" id="UP001075354"/>
    </source>
</evidence>
<accession>A0AAV7XBU2</accession>
<feature type="compositionally biased region" description="Polar residues" evidence="1">
    <location>
        <begin position="62"/>
        <end position="72"/>
    </location>
</feature>
<organism evidence="2 3">
    <name type="scientific">Megalurothrips usitatus</name>
    <name type="common">bean blossom thrips</name>
    <dbReference type="NCBI Taxonomy" id="439358"/>
    <lineage>
        <taxon>Eukaryota</taxon>
        <taxon>Metazoa</taxon>
        <taxon>Ecdysozoa</taxon>
        <taxon>Arthropoda</taxon>
        <taxon>Hexapoda</taxon>
        <taxon>Insecta</taxon>
        <taxon>Pterygota</taxon>
        <taxon>Neoptera</taxon>
        <taxon>Paraneoptera</taxon>
        <taxon>Thysanoptera</taxon>
        <taxon>Terebrantia</taxon>
        <taxon>Thripoidea</taxon>
        <taxon>Thripidae</taxon>
        <taxon>Megalurothrips</taxon>
    </lineage>
</organism>
<gene>
    <name evidence="2" type="ORF">ONE63_001020</name>
</gene>
<protein>
    <submittedName>
        <fullName evidence="2">Uncharacterized protein</fullName>
    </submittedName>
</protein>
<evidence type="ECO:0000313" key="2">
    <source>
        <dbReference type="EMBL" id="KAJ1523127.1"/>
    </source>
</evidence>
<reference evidence="2" key="1">
    <citation type="submission" date="2022-12" db="EMBL/GenBank/DDBJ databases">
        <title>Chromosome-level genome assembly of the bean flower thrips Megalurothrips usitatus.</title>
        <authorList>
            <person name="Ma L."/>
            <person name="Liu Q."/>
            <person name="Li H."/>
            <person name="Cai W."/>
        </authorList>
    </citation>
    <scope>NUCLEOTIDE SEQUENCE</scope>
    <source>
        <strain evidence="2">Cailab_2022a</strain>
    </source>
</reference>
<dbReference type="AlphaFoldDB" id="A0AAV7XBU2"/>
<evidence type="ECO:0000256" key="1">
    <source>
        <dbReference type="SAM" id="MobiDB-lite"/>
    </source>
</evidence>
<dbReference type="EMBL" id="JAPTSV010000010">
    <property type="protein sequence ID" value="KAJ1523127.1"/>
    <property type="molecule type" value="Genomic_DNA"/>
</dbReference>
<feature type="region of interest" description="Disordered" evidence="1">
    <location>
        <begin position="1"/>
        <end position="153"/>
    </location>
</feature>
<keyword evidence="3" id="KW-1185">Reference proteome</keyword>
<feature type="compositionally biased region" description="Polar residues" evidence="1">
    <location>
        <begin position="92"/>
        <end position="122"/>
    </location>
</feature>
<comment type="caution">
    <text evidence="2">The sequence shown here is derived from an EMBL/GenBank/DDBJ whole genome shotgun (WGS) entry which is preliminary data.</text>
</comment>
<proteinExistence type="predicted"/>
<name>A0AAV7XBU2_9NEOP</name>
<sequence length="153" mass="16296">MDQESSSNDSDAHPYQTKRRNNAESDDNEGNVIVGPPVFTDNEGEQHLPDGETGIPDPVISDSESLSVENVQSAGDSAGEESEENANGDNDQNSTSPDHNAASDNENADGDQNASEQENSEGGLSETDGSERSNTRVKNPSVIPTDKDLDRYS</sequence>